<dbReference type="STRING" id="497965.Cyan7822_3922"/>
<proteinExistence type="predicted"/>
<keyword evidence="1 4" id="KW-0808">Transferase</keyword>
<dbReference type="AlphaFoldDB" id="E0UK90"/>
<sequence length="167" mass="19081">MTENKEIKVRTATHDDVSLIFSFLQKKSEFDRNIGAYSGVLQVTEDKICKTIFGPVPFAYVIFAENLELAFGFALYEFRYSSFAGQPSIWVDDLYVDEDMRNQGVGMALMSYLAQVAKENDCTHLSWTADARNSGGLNFYYRLGAKIIEQKGHRCFFTWIPEIITLL</sequence>
<dbReference type="RefSeq" id="WP_013323920.1">
    <property type="nucleotide sequence ID" value="NC_014501.1"/>
</dbReference>
<dbReference type="InterPro" id="IPR051016">
    <property type="entry name" value="Diverse_Substrate_AcTransf"/>
</dbReference>
<keyword evidence="5" id="KW-1185">Reference proteome</keyword>
<gene>
    <name evidence="4" type="ordered locus">Cyan7822_3922</name>
</gene>
<dbReference type="Proteomes" id="UP000008206">
    <property type="component" value="Chromosome"/>
</dbReference>
<evidence type="ECO:0000313" key="5">
    <source>
        <dbReference type="Proteomes" id="UP000008206"/>
    </source>
</evidence>
<keyword evidence="2" id="KW-0012">Acyltransferase</keyword>
<dbReference type="CDD" id="cd04301">
    <property type="entry name" value="NAT_SF"/>
    <property type="match status" value="1"/>
</dbReference>
<name>E0UK90_GLOV7</name>
<dbReference type="eggNOG" id="COG0454">
    <property type="taxonomic scope" value="Bacteria"/>
</dbReference>
<evidence type="ECO:0000256" key="1">
    <source>
        <dbReference type="ARBA" id="ARBA00022679"/>
    </source>
</evidence>
<dbReference type="PANTHER" id="PTHR10545">
    <property type="entry name" value="DIAMINE N-ACETYLTRANSFERASE"/>
    <property type="match status" value="1"/>
</dbReference>
<dbReference type="PROSITE" id="PS51186">
    <property type="entry name" value="GNAT"/>
    <property type="match status" value="1"/>
</dbReference>
<dbReference type="KEGG" id="cyj:Cyan7822_3922"/>
<evidence type="ECO:0000313" key="4">
    <source>
        <dbReference type="EMBL" id="ADN15852.1"/>
    </source>
</evidence>
<organism evidence="4 5">
    <name type="scientific">Gloeothece verrucosa (strain PCC 7822)</name>
    <name type="common">Cyanothece sp. (strain PCC 7822)</name>
    <dbReference type="NCBI Taxonomy" id="497965"/>
    <lineage>
        <taxon>Bacteria</taxon>
        <taxon>Bacillati</taxon>
        <taxon>Cyanobacteriota</taxon>
        <taxon>Cyanophyceae</taxon>
        <taxon>Oscillatoriophycideae</taxon>
        <taxon>Chroococcales</taxon>
        <taxon>Aphanothecaceae</taxon>
        <taxon>Gloeothece</taxon>
        <taxon>Gloeothece verrucosa</taxon>
    </lineage>
</organism>
<reference evidence="5" key="1">
    <citation type="journal article" date="2011" name="MBio">
        <title>Novel metabolic attributes of the genus Cyanothece, comprising a group of unicellular nitrogen-fixing Cyanobacteria.</title>
        <authorList>
            <person name="Bandyopadhyay A."/>
            <person name="Elvitigala T."/>
            <person name="Welsh E."/>
            <person name="Stockel J."/>
            <person name="Liberton M."/>
            <person name="Min H."/>
            <person name="Sherman L.A."/>
            <person name="Pakrasi H.B."/>
        </authorList>
    </citation>
    <scope>NUCLEOTIDE SEQUENCE [LARGE SCALE GENOMIC DNA]</scope>
    <source>
        <strain evidence="5">PCC 7822</strain>
    </source>
</reference>
<dbReference type="Gene3D" id="3.40.630.30">
    <property type="match status" value="1"/>
</dbReference>
<dbReference type="PANTHER" id="PTHR10545:SF29">
    <property type="entry name" value="GH14572P-RELATED"/>
    <property type="match status" value="1"/>
</dbReference>
<accession>E0UK90</accession>
<evidence type="ECO:0000259" key="3">
    <source>
        <dbReference type="PROSITE" id="PS51186"/>
    </source>
</evidence>
<dbReference type="HOGENOM" id="CLU_013985_41_3_3"/>
<dbReference type="InterPro" id="IPR016181">
    <property type="entry name" value="Acyl_CoA_acyltransferase"/>
</dbReference>
<dbReference type="EMBL" id="CP002198">
    <property type="protein sequence ID" value="ADN15852.1"/>
    <property type="molecule type" value="Genomic_DNA"/>
</dbReference>
<dbReference type="InterPro" id="IPR000182">
    <property type="entry name" value="GNAT_dom"/>
</dbReference>
<protein>
    <submittedName>
        <fullName evidence="4">GCN5-related N-acetyltransferase</fullName>
    </submittedName>
</protein>
<dbReference type="Pfam" id="PF00583">
    <property type="entry name" value="Acetyltransf_1"/>
    <property type="match status" value="1"/>
</dbReference>
<dbReference type="SUPFAM" id="SSF55729">
    <property type="entry name" value="Acyl-CoA N-acyltransferases (Nat)"/>
    <property type="match status" value="1"/>
</dbReference>
<dbReference type="GO" id="GO:0008080">
    <property type="term" value="F:N-acetyltransferase activity"/>
    <property type="evidence" value="ECO:0007669"/>
    <property type="project" value="TreeGrafter"/>
</dbReference>
<evidence type="ECO:0000256" key="2">
    <source>
        <dbReference type="ARBA" id="ARBA00023315"/>
    </source>
</evidence>
<feature type="domain" description="N-acetyltransferase" evidence="3">
    <location>
        <begin position="7"/>
        <end position="167"/>
    </location>
</feature>